<dbReference type="Proteomes" id="UP000094385">
    <property type="component" value="Unassembled WGS sequence"/>
</dbReference>
<dbReference type="EMBL" id="KV454292">
    <property type="protein sequence ID" value="ODQ74228.1"/>
    <property type="molecule type" value="Genomic_DNA"/>
</dbReference>
<feature type="region of interest" description="Disordered" evidence="1">
    <location>
        <begin position="660"/>
        <end position="679"/>
    </location>
</feature>
<feature type="compositionally biased region" description="Polar residues" evidence="1">
    <location>
        <begin position="909"/>
        <end position="918"/>
    </location>
</feature>
<feature type="compositionally biased region" description="Polar residues" evidence="1">
    <location>
        <begin position="1053"/>
        <end position="1068"/>
    </location>
</feature>
<feature type="compositionally biased region" description="Polar residues" evidence="1">
    <location>
        <begin position="1032"/>
        <end position="1041"/>
    </location>
</feature>
<evidence type="ECO:0000313" key="2">
    <source>
        <dbReference type="EMBL" id="ODQ74228.1"/>
    </source>
</evidence>
<feature type="region of interest" description="Disordered" evidence="1">
    <location>
        <begin position="490"/>
        <end position="517"/>
    </location>
</feature>
<dbReference type="GO" id="GO:0046982">
    <property type="term" value="F:protein heterodimerization activity"/>
    <property type="evidence" value="ECO:0007669"/>
    <property type="project" value="InterPro"/>
</dbReference>
<feature type="region of interest" description="Disordered" evidence="1">
    <location>
        <begin position="722"/>
        <end position="811"/>
    </location>
</feature>
<accession>A0A1E3Q9I1</accession>
<evidence type="ECO:0000256" key="1">
    <source>
        <dbReference type="SAM" id="MobiDB-lite"/>
    </source>
</evidence>
<protein>
    <submittedName>
        <fullName evidence="2">Uncharacterized protein</fullName>
    </submittedName>
</protein>
<feature type="compositionally biased region" description="Low complexity" evidence="1">
    <location>
        <begin position="970"/>
        <end position="983"/>
    </location>
</feature>
<feature type="compositionally biased region" description="Polar residues" evidence="1">
    <location>
        <begin position="608"/>
        <end position="621"/>
    </location>
</feature>
<dbReference type="STRING" id="675824.A0A1E3Q9I1"/>
<feature type="region of interest" description="Disordered" evidence="1">
    <location>
        <begin position="849"/>
        <end position="1000"/>
    </location>
</feature>
<feature type="compositionally biased region" description="Acidic residues" evidence="1">
    <location>
        <begin position="541"/>
        <end position="556"/>
    </location>
</feature>
<proteinExistence type="predicted"/>
<organism evidence="2 3">
    <name type="scientific">Lipomyces starkeyi NRRL Y-11557</name>
    <dbReference type="NCBI Taxonomy" id="675824"/>
    <lineage>
        <taxon>Eukaryota</taxon>
        <taxon>Fungi</taxon>
        <taxon>Dikarya</taxon>
        <taxon>Ascomycota</taxon>
        <taxon>Saccharomycotina</taxon>
        <taxon>Lipomycetes</taxon>
        <taxon>Lipomycetales</taxon>
        <taxon>Lipomycetaceae</taxon>
        <taxon>Lipomyces</taxon>
    </lineage>
</organism>
<gene>
    <name evidence="2" type="ORF">LIPSTDRAFT_2227</name>
</gene>
<feature type="compositionally biased region" description="Low complexity" evidence="1">
    <location>
        <begin position="735"/>
        <end position="803"/>
    </location>
</feature>
<feature type="region of interest" description="Disordered" evidence="1">
    <location>
        <begin position="1022"/>
        <end position="1076"/>
    </location>
</feature>
<feature type="compositionally biased region" description="Basic and acidic residues" evidence="1">
    <location>
        <begin position="876"/>
        <end position="895"/>
    </location>
</feature>
<dbReference type="InterPro" id="IPR009072">
    <property type="entry name" value="Histone-fold"/>
</dbReference>
<name>A0A1E3Q9I1_LIPST</name>
<evidence type="ECO:0000313" key="3">
    <source>
        <dbReference type="Proteomes" id="UP000094385"/>
    </source>
</evidence>
<feature type="compositionally biased region" description="Polar residues" evidence="1">
    <location>
        <begin position="941"/>
        <end position="955"/>
    </location>
</feature>
<dbReference type="Gene3D" id="1.10.20.10">
    <property type="entry name" value="Histone, subunit A"/>
    <property type="match status" value="1"/>
</dbReference>
<feature type="region of interest" description="Disordered" evidence="1">
    <location>
        <begin position="536"/>
        <end position="642"/>
    </location>
</feature>
<keyword evidence="3" id="KW-1185">Reference proteome</keyword>
<sequence length="1091" mass="118067">MVSTPPPSAAVSPSLSLTLTPTSSHHTHIALTLDPVYIAAEAAAAVLASDSLIQAHSLSILPPTPAALATLNGFLDHLVLILLFRARSSLIDPLRNAVKQVFKNQLAHDAIAEGEAELRAYIRTPEEEYALLGTPAPTSSDSTFDTELAWRMARVRCMVYSSLGNVDESDVLKYTPEQRSLFSTGDSLDLPDLISPIATIFLTAILEFVAEHVLLVAGRAVLSRYLVASTSRPHLATGVLLLEEVDVDKLALDPQVGKVWRHWKKRSRELPLNTIIQSPSTSPTLVQTLEQAEPVSARPDQEQELAPSTDIFDEAITASPNGKYKKVRPISVDNGVLSLDADDFPSPEEEYDEPTRQLGERSIPVTPAIIQERRKSRPWSFHGQRFSLYESFAALTGTPFASPMRVGSETAKENVQVPSTNQNMESTVQQGIDEEDSAQVLDQMIADMASQPSSGTTPGTSVANLTRQLLPEAFDTASREGQQLEAELPGTIDFDVSDDPNNAISDRHPTSPASNYFSESQLDNAVDDEEEHVAAIPSYDYDVDGDSFDGTIDDDDDRNRSRRRPSSIVSEGKSNNGDNDAPVILLASAPPSGYSKSYSIEERPDAAASTSSKRLSTSGISTKMKGKSGTPTAETTIPGFGTTVPTEKVRKYIWISNQKFDDGSGSSGSNTSVKGDSPELEHVTFERLLQSDITYKLNLTPDKLREVKPFIGTNHTRASLVNERSTSVAKLPEPQSGTVSSISPTSQSQSEPPPTTRSSSSGSISTVSASQQLVSGSSSTRSRSSTLRRVPKSSSVSHASQSSPDDRQPANLSATAALQPLKHVRNESVKAAAGATHELMNLLRLSSSREDLKDDNEWSPKSRRAPGKNLEYVRTTSKEKVDEYHHSQARQKGDVKNTPVHEIPERCKQSQSPEQSPRQVKRNPSIMNRLGFSGVIGGAAKSQNTPVPPTSSTGTHPVYRNNGEIRRHGTSNSSRSSSSSLVGGVSGIGIPRPASNEVYKTMPRDKLRAERESATADLANFLRTTGPDESPYQASCESLSSPGVLKPEKNRRSSFTNKTGLKGSSNSLPKRDRKKGVRLLGFLKGEKHVAV</sequence>
<dbReference type="OrthoDB" id="5382203at2759"/>
<dbReference type="AlphaFoldDB" id="A0A1E3Q9I1"/>
<reference evidence="2 3" key="1">
    <citation type="journal article" date="2016" name="Proc. Natl. Acad. Sci. U.S.A.">
        <title>Comparative genomics of biotechnologically important yeasts.</title>
        <authorList>
            <person name="Riley R."/>
            <person name="Haridas S."/>
            <person name="Wolfe K.H."/>
            <person name="Lopes M.R."/>
            <person name="Hittinger C.T."/>
            <person name="Goeker M."/>
            <person name="Salamov A.A."/>
            <person name="Wisecaver J.H."/>
            <person name="Long T.M."/>
            <person name="Calvey C.H."/>
            <person name="Aerts A.L."/>
            <person name="Barry K.W."/>
            <person name="Choi C."/>
            <person name="Clum A."/>
            <person name="Coughlan A.Y."/>
            <person name="Deshpande S."/>
            <person name="Douglass A.P."/>
            <person name="Hanson S.J."/>
            <person name="Klenk H.-P."/>
            <person name="LaButti K.M."/>
            <person name="Lapidus A."/>
            <person name="Lindquist E.A."/>
            <person name="Lipzen A.M."/>
            <person name="Meier-Kolthoff J.P."/>
            <person name="Ohm R.A."/>
            <person name="Otillar R.P."/>
            <person name="Pangilinan J.L."/>
            <person name="Peng Y."/>
            <person name="Rokas A."/>
            <person name="Rosa C.A."/>
            <person name="Scheuner C."/>
            <person name="Sibirny A.A."/>
            <person name="Slot J.C."/>
            <person name="Stielow J.B."/>
            <person name="Sun H."/>
            <person name="Kurtzman C.P."/>
            <person name="Blackwell M."/>
            <person name="Grigoriev I.V."/>
            <person name="Jeffries T.W."/>
        </authorList>
    </citation>
    <scope>NUCLEOTIDE SEQUENCE [LARGE SCALE GENOMIC DNA]</scope>
    <source>
        <strain evidence="2 3">NRRL Y-11557</strain>
    </source>
</reference>
<feature type="compositionally biased region" description="Basic and acidic residues" evidence="1">
    <location>
        <begin position="849"/>
        <end position="860"/>
    </location>
</feature>